<dbReference type="RefSeq" id="WP_115840837.1">
    <property type="nucleotide sequence ID" value="NZ_CP046603.1"/>
</dbReference>
<name>A0A3D8VJS1_9GAMM</name>
<gene>
    <name evidence="9 10" type="primary">fabZ</name>
    <name evidence="10" type="ORF">DX912_02425</name>
</gene>
<dbReference type="GO" id="GO:0016020">
    <property type="term" value="C:membrane"/>
    <property type="evidence" value="ECO:0007669"/>
    <property type="project" value="GOC"/>
</dbReference>
<keyword evidence="3 9" id="KW-0963">Cytoplasm</keyword>
<proteinExistence type="inferred from homology"/>
<dbReference type="Pfam" id="PF07977">
    <property type="entry name" value="FabA"/>
    <property type="match status" value="1"/>
</dbReference>
<reference evidence="10 11" key="1">
    <citation type="submission" date="2018-08" db="EMBL/GenBank/DDBJ databases">
        <title>Lysobacter soli KCTC 22011, whole genome shotgun sequence.</title>
        <authorList>
            <person name="Zhang X."/>
            <person name="Feng G."/>
            <person name="Zhu H."/>
        </authorList>
    </citation>
    <scope>NUCLEOTIDE SEQUENCE [LARGE SCALE GENOMIC DNA]</scope>
    <source>
        <strain evidence="10 11">KCTC 22011</strain>
    </source>
</reference>
<keyword evidence="4 9" id="KW-0444">Lipid biosynthesis</keyword>
<dbReference type="GO" id="GO:0019171">
    <property type="term" value="F:(3R)-hydroxyacyl-[acyl-carrier-protein] dehydratase activity"/>
    <property type="evidence" value="ECO:0007669"/>
    <property type="project" value="UniProtKB-EC"/>
</dbReference>
<dbReference type="GO" id="GO:0005737">
    <property type="term" value="C:cytoplasm"/>
    <property type="evidence" value="ECO:0007669"/>
    <property type="project" value="UniProtKB-SubCell"/>
</dbReference>
<dbReference type="OrthoDB" id="9772788at2"/>
<feature type="active site" evidence="9">
    <location>
        <position position="55"/>
    </location>
</feature>
<dbReference type="HAMAP" id="MF_00406">
    <property type="entry name" value="FabZ"/>
    <property type="match status" value="1"/>
</dbReference>
<sequence length="151" mass="16511">MSHNVQLPLDVVEIQKLLPHRYPFLLVDRVVEFEPNKRVLAYKNVTANEPFFQGHFPGHPVMPGVLVVEALAQAGGVLTQLSNGSTADGRLFYLVKIDNAKFSKMVVPGDRLDLEVSLKRVIRNVAIYTGIASVNGEQVACAEVVCAEAKG</sequence>
<dbReference type="AlphaFoldDB" id="A0A3D8VJS1"/>
<evidence type="ECO:0000256" key="4">
    <source>
        <dbReference type="ARBA" id="ARBA00022516"/>
    </source>
</evidence>
<keyword evidence="6 9" id="KW-0443">Lipid metabolism</keyword>
<evidence type="ECO:0000256" key="2">
    <source>
        <dbReference type="ARBA" id="ARBA00009174"/>
    </source>
</evidence>
<comment type="catalytic activity">
    <reaction evidence="9">
        <text>a (3R)-hydroxyacyl-[ACP] = a (2E)-enoyl-[ACP] + H2O</text>
        <dbReference type="Rhea" id="RHEA:13097"/>
        <dbReference type="Rhea" id="RHEA-COMP:9925"/>
        <dbReference type="Rhea" id="RHEA-COMP:9945"/>
        <dbReference type="ChEBI" id="CHEBI:15377"/>
        <dbReference type="ChEBI" id="CHEBI:78784"/>
        <dbReference type="ChEBI" id="CHEBI:78827"/>
        <dbReference type="EC" id="4.2.1.59"/>
    </reaction>
</comment>
<evidence type="ECO:0000313" key="10">
    <source>
        <dbReference type="EMBL" id="RDY69619.1"/>
    </source>
</evidence>
<evidence type="ECO:0000256" key="7">
    <source>
        <dbReference type="ARBA" id="ARBA00023239"/>
    </source>
</evidence>
<dbReference type="NCBIfam" id="NF000582">
    <property type="entry name" value="PRK00006.1"/>
    <property type="match status" value="1"/>
</dbReference>
<accession>A0A3D8VJS1</accession>
<dbReference type="InterPro" id="IPR010084">
    <property type="entry name" value="FabZ"/>
</dbReference>
<comment type="similarity">
    <text evidence="2 9">Belongs to the thioester dehydratase family. FabZ subfamily.</text>
</comment>
<dbReference type="EMBL" id="QTJR01000001">
    <property type="protein sequence ID" value="RDY69619.1"/>
    <property type="molecule type" value="Genomic_DNA"/>
</dbReference>
<evidence type="ECO:0000256" key="3">
    <source>
        <dbReference type="ARBA" id="ARBA00022490"/>
    </source>
</evidence>
<dbReference type="GO" id="GO:0009245">
    <property type="term" value="P:lipid A biosynthetic process"/>
    <property type="evidence" value="ECO:0007669"/>
    <property type="project" value="UniProtKB-UniRule"/>
</dbReference>
<evidence type="ECO:0000256" key="1">
    <source>
        <dbReference type="ARBA" id="ARBA00004496"/>
    </source>
</evidence>
<evidence type="ECO:0000256" key="5">
    <source>
        <dbReference type="ARBA" id="ARBA00022556"/>
    </source>
</evidence>
<dbReference type="CDD" id="cd01288">
    <property type="entry name" value="FabZ"/>
    <property type="match status" value="1"/>
</dbReference>
<evidence type="ECO:0000256" key="8">
    <source>
        <dbReference type="ARBA" id="ARBA00025049"/>
    </source>
</evidence>
<dbReference type="SUPFAM" id="SSF54637">
    <property type="entry name" value="Thioesterase/thiol ester dehydrase-isomerase"/>
    <property type="match status" value="1"/>
</dbReference>
<keyword evidence="7 9" id="KW-0456">Lyase</keyword>
<dbReference type="PANTHER" id="PTHR30272">
    <property type="entry name" value="3-HYDROXYACYL-[ACYL-CARRIER-PROTEIN] DEHYDRATASE"/>
    <property type="match status" value="1"/>
</dbReference>
<evidence type="ECO:0000256" key="9">
    <source>
        <dbReference type="HAMAP-Rule" id="MF_00406"/>
    </source>
</evidence>
<comment type="subcellular location">
    <subcellularLocation>
        <location evidence="1 9">Cytoplasm</location>
    </subcellularLocation>
</comment>
<evidence type="ECO:0000256" key="6">
    <source>
        <dbReference type="ARBA" id="ARBA00023098"/>
    </source>
</evidence>
<comment type="function">
    <text evidence="8 9">Involved in unsaturated fatty acids biosynthesis. Catalyzes the dehydration of short chain beta-hydroxyacyl-ACPs and long chain saturated and unsaturated beta-hydroxyacyl-ACPs.</text>
</comment>
<dbReference type="InterPro" id="IPR029069">
    <property type="entry name" value="HotDog_dom_sf"/>
</dbReference>
<dbReference type="Gene3D" id="3.10.129.10">
    <property type="entry name" value="Hotdog Thioesterase"/>
    <property type="match status" value="1"/>
</dbReference>
<evidence type="ECO:0000313" key="11">
    <source>
        <dbReference type="Proteomes" id="UP000256829"/>
    </source>
</evidence>
<dbReference type="Proteomes" id="UP000256829">
    <property type="component" value="Unassembled WGS sequence"/>
</dbReference>
<dbReference type="InterPro" id="IPR013114">
    <property type="entry name" value="FabA_FabZ"/>
</dbReference>
<dbReference type="FunFam" id="3.10.129.10:FF:000001">
    <property type="entry name" value="3-hydroxyacyl-[acyl-carrier-protein] dehydratase FabZ"/>
    <property type="match status" value="1"/>
</dbReference>
<organism evidence="10 11">
    <name type="scientific">Lysobacter soli</name>
    <dbReference type="NCBI Taxonomy" id="453783"/>
    <lineage>
        <taxon>Bacteria</taxon>
        <taxon>Pseudomonadati</taxon>
        <taxon>Pseudomonadota</taxon>
        <taxon>Gammaproteobacteria</taxon>
        <taxon>Lysobacterales</taxon>
        <taxon>Lysobacteraceae</taxon>
        <taxon>Lysobacter</taxon>
    </lineage>
</organism>
<dbReference type="PANTHER" id="PTHR30272:SF1">
    <property type="entry name" value="3-HYDROXYACYL-[ACYL-CARRIER-PROTEIN] DEHYDRATASE"/>
    <property type="match status" value="1"/>
</dbReference>
<protein>
    <recommendedName>
        <fullName evidence="9">3-hydroxyacyl-[acyl-carrier-protein] dehydratase FabZ</fullName>
        <ecNumber evidence="9">4.2.1.59</ecNumber>
    </recommendedName>
    <alternativeName>
        <fullName evidence="9">(3R)-hydroxymyristoyl-[acyl-carrier-protein] dehydratase</fullName>
        <shortName evidence="9">(3R)-hydroxymyristoyl-ACP dehydrase</shortName>
    </alternativeName>
    <alternativeName>
        <fullName evidence="9">Beta-hydroxyacyl-ACP dehydratase</fullName>
    </alternativeName>
</protein>
<dbReference type="NCBIfam" id="TIGR01750">
    <property type="entry name" value="fabZ"/>
    <property type="match status" value="1"/>
</dbReference>
<keyword evidence="5 9" id="KW-0441">Lipid A biosynthesis</keyword>
<dbReference type="GO" id="GO:0006633">
    <property type="term" value="P:fatty acid biosynthetic process"/>
    <property type="evidence" value="ECO:0007669"/>
    <property type="project" value="UniProtKB-UniRule"/>
</dbReference>
<comment type="caution">
    <text evidence="10">The sequence shown here is derived from an EMBL/GenBank/DDBJ whole genome shotgun (WGS) entry which is preliminary data.</text>
</comment>
<dbReference type="EC" id="4.2.1.59" evidence="9"/>
<keyword evidence="11" id="KW-1185">Reference proteome</keyword>